<feature type="transmembrane region" description="Helical" evidence="1">
    <location>
        <begin position="94"/>
        <end position="113"/>
    </location>
</feature>
<keyword evidence="3" id="KW-1185">Reference proteome</keyword>
<evidence type="ECO:0000313" key="3">
    <source>
        <dbReference type="Proteomes" id="UP000295388"/>
    </source>
</evidence>
<comment type="caution">
    <text evidence="2">The sequence shown here is derived from an EMBL/GenBank/DDBJ whole genome shotgun (WGS) entry which is preliminary data.</text>
</comment>
<accession>A0A4V3CA65</accession>
<organism evidence="2 3">
    <name type="scientific">Kribbella caucasensis</name>
    <dbReference type="NCBI Taxonomy" id="2512215"/>
    <lineage>
        <taxon>Bacteria</taxon>
        <taxon>Bacillati</taxon>
        <taxon>Actinomycetota</taxon>
        <taxon>Actinomycetes</taxon>
        <taxon>Propionibacteriales</taxon>
        <taxon>Kribbellaceae</taxon>
        <taxon>Kribbella</taxon>
    </lineage>
</organism>
<feature type="transmembrane region" description="Helical" evidence="1">
    <location>
        <begin position="249"/>
        <end position="271"/>
    </location>
</feature>
<keyword evidence="1" id="KW-0812">Transmembrane</keyword>
<feature type="transmembrane region" description="Helical" evidence="1">
    <location>
        <begin position="193"/>
        <end position="213"/>
    </location>
</feature>
<feature type="transmembrane region" description="Helical" evidence="1">
    <location>
        <begin position="39"/>
        <end position="56"/>
    </location>
</feature>
<evidence type="ECO:0000256" key="1">
    <source>
        <dbReference type="SAM" id="Phobius"/>
    </source>
</evidence>
<keyword evidence="1" id="KW-1133">Transmembrane helix</keyword>
<protein>
    <submittedName>
        <fullName evidence="2">Uncharacterized protein</fullName>
    </submittedName>
</protein>
<feature type="transmembrane region" description="Helical" evidence="1">
    <location>
        <begin position="297"/>
        <end position="320"/>
    </location>
</feature>
<keyword evidence="1" id="KW-0472">Membrane</keyword>
<dbReference type="EMBL" id="SNWQ01000006">
    <property type="protein sequence ID" value="TDO49097.1"/>
    <property type="molecule type" value="Genomic_DNA"/>
</dbReference>
<feature type="transmembrane region" description="Helical" evidence="1">
    <location>
        <begin position="62"/>
        <end position="82"/>
    </location>
</feature>
<dbReference type="AlphaFoldDB" id="A0A4V3CA65"/>
<dbReference type="RefSeq" id="WP_133800492.1">
    <property type="nucleotide sequence ID" value="NZ_SNWQ01000006.1"/>
</dbReference>
<reference evidence="2 3" key="1">
    <citation type="submission" date="2019-03" db="EMBL/GenBank/DDBJ databases">
        <title>Genomic Encyclopedia of Type Strains, Phase III (KMG-III): the genomes of soil and plant-associated and newly described type strains.</title>
        <authorList>
            <person name="Whitman W."/>
        </authorList>
    </citation>
    <scope>NUCLEOTIDE SEQUENCE [LARGE SCALE GENOMIC DNA]</scope>
    <source>
        <strain evidence="2 3">VKM Ac-2527</strain>
    </source>
</reference>
<dbReference type="Proteomes" id="UP000295388">
    <property type="component" value="Unassembled WGS sequence"/>
</dbReference>
<sequence>MGTPPEVAKYEQRFRRAGLPLFIEDYSPTHDIFNRATPVLVLVFIAELVGATSLEWEPWQNLLAGLAGLAILVGGFGLLNKLRGRRFWSLPTRFGIPELAVFVLLPALLPLASEGQWRQFFGVALGNLVLVGAVYAVVGYGLIGTTVWGIRGIVAELANSLASLVRALPLLLVFSLVLFVNTEMWQVFSGMPVAFIVVLAIAFALLSDAFLVLRLPKELDQIEREAGSGPPLRRLQRLNLSINLVVRQWLQGLVVSAGVGAFFVAFGMLAISEHIYESWGVEAGGWSHQFTLLGHPLLISAALVKVAVGIANFTGLYYSIALMTDATYREEFLDNVAEELRDLFAARVEYLELRARLSPAGRS</sequence>
<feature type="transmembrane region" description="Helical" evidence="1">
    <location>
        <begin position="119"/>
        <end position="143"/>
    </location>
</feature>
<gene>
    <name evidence="2" type="ORF">EV643_10666</name>
</gene>
<evidence type="ECO:0000313" key="2">
    <source>
        <dbReference type="EMBL" id="TDO49097.1"/>
    </source>
</evidence>
<name>A0A4V3CA65_9ACTN</name>
<dbReference type="OrthoDB" id="3268838at2"/>
<feature type="transmembrane region" description="Helical" evidence="1">
    <location>
        <begin position="164"/>
        <end position="181"/>
    </location>
</feature>
<proteinExistence type="predicted"/>